<evidence type="ECO:0000313" key="3">
    <source>
        <dbReference type="Proteomes" id="UP000646426"/>
    </source>
</evidence>
<dbReference type="InterPro" id="IPR007470">
    <property type="entry name" value="HemX"/>
</dbReference>
<comment type="caution">
    <text evidence="2">The sequence shown here is derived from an EMBL/GenBank/DDBJ whole genome shotgun (WGS) entry which is preliminary data.</text>
</comment>
<protein>
    <submittedName>
        <fullName evidence="2">Uroporphyrin-III C-methyltransferase</fullName>
    </submittedName>
</protein>
<gene>
    <name evidence="2" type="ORF">GCM10007067_19390</name>
</gene>
<accession>A0A918T0F5</accession>
<feature type="transmembrane region" description="Helical" evidence="1">
    <location>
        <begin position="15"/>
        <end position="33"/>
    </location>
</feature>
<evidence type="ECO:0000313" key="2">
    <source>
        <dbReference type="EMBL" id="GHA81649.1"/>
    </source>
</evidence>
<keyword evidence="3" id="KW-1185">Reference proteome</keyword>
<keyword evidence="1" id="KW-0472">Membrane</keyword>
<organism evidence="2 3">
    <name type="scientific">Cognatilysobacter bugurensis</name>
    <dbReference type="NCBI Taxonomy" id="543356"/>
    <lineage>
        <taxon>Bacteria</taxon>
        <taxon>Pseudomonadati</taxon>
        <taxon>Pseudomonadota</taxon>
        <taxon>Gammaproteobacteria</taxon>
        <taxon>Lysobacterales</taxon>
        <taxon>Lysobacteraceae</taxon>
        <taxon>Cognatilysobacter</taxon>
    </lineage>
</organism>
<keyword evidence="1" id="KW-1133">Transmembrane helix</keyword>
<sequence>MADPASSVSTPRRAITPWLLVVALTGALGVGAWQWQVRESRREAEAAESQSRLAALEARLDALRLAQRGQQGRLQHADATNRVLRDELLALGERAALLEDTLARLAQREAAGLHALRLDEVELLLAAGVHRAQLMGDLDGARRAYALAAGVLDGLADPALTDLRQTLAHERASLDAAGADPRTQALAELTALGRRVSGPVPMSASPADTAPGWQRLLGTLVDVRPSATGTLPREVDRAAWQAALQLELGLARAAAERRDATAFRGALARVGQALRTLWPASAARERQLARVQALSMHALSPTLPALGTTLQQLRQRHGSR</sequence>
<keyword evidence="1" id="KW-0812">Transmembrane</keyword>
<reference evidence="2" key="1">
    <citation type="journal article" date="2014" name="Int. J. Syst. Evol. Microbiol.">
        <title>Complete genome sequence of Corynebacterium casei LMG S-19264T (=DSM 44701T), isolated from a smear-ripened cheese.</title>
        <authorList>
            <consortium name="US DOE Joint Genome Institute (JGI-PGF)"/>
            <person name="Walter F."/>
            <person name="Albersmeier A."/>
            <person name="Kalinowski J."/>
            <person name="Ruckert C."/>
        </authorList>
    </citation>
    <scope>NUCLEOTIDE SEQUENCE</scope>
    <source>
        <strain evidence="2">KCTC 23077</strain>
    </source>
</reference>
<name>A0A918T0F5_9GAMM</name>
<dbReference type="AlphaFoldDB" id="A0A918T0F5"/>
<proteinExistence type="predicted"/>
<dbReference type="EMBL" id="BMYD01000003">
    <property type="protein sequence ID" value="GHA81649.1"/>
    <property type="molecule type" value="Genomic_DNA"/>
</dbReference>
<reference evidence="2" key="2">
    <citation type="submission" date="2020-09" db="EMBL/GenBank/DDBJ databases">
        <authorList>
            <person name="Sun Q."/>
            <person name="Kim S."/>
        </authorList>
    </citation>
    <scope>NUCLEOTIDE SEQUENCE</scope>
    <source>
        <strain evidence="2">KCTC 23077</strain>
    </source>
</reference>
<evidence type="ECO:0000256" key="1">
    <source>
        <dbReference type="SAM" id="Phobius"/>
    </source>
</evidence>
<dbReference type="PANTHER" id="PTHR38043">
    <property type="entry name" value="PROTEIN HEMX"/>
    <property type="match status" value="1"/>
</dbReference>
<dbReference type="Proteomes" id="UP000646426">
    <property type="component" value="Unassembled WGS sequence"/>
</dbReference>
<dbReference type="PANTHER" id="PTHR38043:SF1">
    <property type="entry name" value="PROTEIN HEMX"/>
    <property type="match status" value="1"/>
</dbReference>